<feature type="chain" id="PRO_5038663495" evidence="1">
    <location>
        <begin position="22"/>
        <end position="422"/>
    </location>
</feature>
<dbReference type="RefSeq" id="WP_055659043.1">
    <property type="nucleotide sequence ID" value="NZ_CABIXC010000017.1"/>
</dbReference>
<dbReference type="CDD" id="cd13585">
    <property type="entry name" value="PBP2_TMBP_like"/>
    <property type="match status" value="1"/>
</dbReference>
<dbReference type="PROSITE" id="PS51257">
    <property type="entry name" value="PROKAR_LIPOPROTEIN"/>
    <property type="match status" value="1"/>
</dbReference>
<accession>A0A174K6T9</accession>
<organism evidence="2 3">
    <name type="scientific">Hungatella hathewayi</name>
    <dbReference type="NCBI Taxonomy" id="154046"/>
    <lineage>
        <taxon>Bacteria</taxon>
        <taxon>Bacillati</taxon>
        <taxon>Bacillota</taxon>
        <taxon>Clostridia</taxon>
        <taxon>Lachnospirales</taxon>
        <taxon>Lachnospiraceae</taxon>
        <taxon>Hungatella</taxon>
    </lineage>
</organism>
<dbReference type="EMBL" id="CYZE01000017">
    <property type="protein sequence ID" value="CUP05767.1"/>
    <property type="molecule type" value="Genomic_DNA"/>
</dbReference>
<evidence type="ECO:0000313" key="3">
    <source>
        <dbReference type="Proteomes" id="UP000095651"/>
    </source>
</evidence>
<evidence type="ECO:0000313" key="2">
    <source>
        <dbReference type="EMBL" id="CUP05767.1"/>
    </source>
</evidence>
<proteinExistence type="predicted"/>
<sequence length="422" mass="46527">MKLRRLSAVLLAAALAAGTLAGCSGGKEAATEAASGEKVNLKFYIWSDGENYTKEIVDNYNKSQDSVNVEVISMPNETYDDKLKVMLSAGSDADLVNVRSLDQVMQFKEAGAMLDITDLVKNSDLDISKFGSMWDTCYPDGVITALPMRSSCWMLFYNADIMKEAGIDMSKQMTWSQYGDIAKQLTSGDGTKYGGCWVDWNIYQCIGTQKGVYLNDDDISAVKDGLATLGRFFLEDKSHVPLAEVKANDSQYLSDFENGRVAMLPNGEWLINMLMTDEKDGKTDVNWEVAPLPVPEGADPGATWGAFQFAAIPKDAKHPQESYDFLKYLCGEGGSEVLPKYGMLPAYGGDAAKDAFDEVVGKESVSSVAFNSKKIPEAPSYEKYNDLKVAFAENAELYLYGEKTLEETMDKFEQQRQDIMSK</sequence>
<feature type="signal peptide" evidence="1">
    <location>
        <begin position="1"/>
        <end position="21"/>
    </location>
</feature>
<name>A0A174K6T9_9FIRM</name>
<protein>
    <submittedName>
        <fullName evidence="2">Extracellular solute-binding protein</fullName>
    </submittedName>
</protein>
<evidence type="ECO:0000256" key="1">
    <source>
        <dbReference type="SAM" id="SignalP"/>
    </source>
</evidence>
<gene>
    <name evidence="2" type="ORF">ERS852407_04826</name>
</gene>
<dbReference type="AlphaFoldDB" id="A0A174K6T9"/>
<dbReference type="InterPro" id="IPR050490">
    <property type="entry name" value="Bact_solute-bd_prot1"/>
</dbReference>
<reference evidence="2 3" key="1">
    <citation type="submission" date="2015-09" db="EMBL/GenBank/DDBJ databases">
        <authorList>
            <consortium name="Pathogen Informatics"/>
        </authorList>
    </citation>
    <scope>NUCLEOTIDE SEQUENCE [LARGE SCALE GENOMIC DNA]</scope>
    <source>
        <strain evidence="2 3">2789STDY5608850</strain>
    </source>
</reference>
<dbReference type="Pfam" id="PF01547">
    <property type="entry name" value="SBP_bac_1"/>
    <property type="match status" value="1"/>
</dbReference>
<dbReference type="SUPFAM" id="SSF53850">
    <property type="entry name" value="Periplasmic binding protein-like II"/>
    <property type="match status" value="1"/>
</dbReference>
<dbReference type="InterPro" id="IPR006059">
    <property type="entry name" value="SBP"/>
</dbReference>
<dbReference type="PANTHER" id="PTHR43649">
    <property type="entry name" value="ARABINOSE-BINDING PROTEIN-RELATED"/>
    <property type="match status" value="1"/>
</dbReference>
<dbReference type="Proteomes" id="UP000095651">
    <property type="component" value="Unassembled WGS sequence"/>
</dbReference>
<keyword evidence="1" id="KW-0732">Signal</keyword>
<dbReference type="Gene3D" id="3.40.190.10">
    <property type="entry name" value="Periplasmic binding protein-like II"/>
    <property type="match status" value="1"/>
</dbReference>
<dbReference type="PANTHER" id="PTHR43649:SF12">
    <property type="entry name" value="DIACETYLCHITOBIOSE BINDING PROTEIN DASA"/>
    <property type="match status" value="1"/>
</dbReference>